<feature type="compositionally biased region" description="Low complexity" evidence="1">
    <location>
        <begin position="102"/>
        <end position="113"/>
    </location>
</feature>
<dbReference type="Proteomes" id="UP000006671">
    <property type="component" value="Unassembled WGS sequence"/>
</dbReference>
<dbReference type="AlphaFoldDB" id="D2VNQ0"/>
<evidence type="ECO:0000256" key="1">
    <source>
        <dbReference type="SAM" id="MobiDB-lite"/>
    </source>
</evidence>
<name>D2VNQ0_NAEGR</name>
<keyword evidence="3" id="KW-1185">Reference proteome</keyword>
<proteinExistence type="predicted"/>
<evidence type="ECO:0000313" key="2">
    <source>
        <dbReference type="EMBL" id="EFC41447.1"/>
    </source>
</evidence>
<reference evidence="2 3" key="1">
    <citation type="journal article" date="2010" name="Cell">
        <title>The genome of Naegleria gruberi illuminates early eukaryotic versatility.</title>
        <authorList>
            <person name="Fritz-Laylin L.K."/>
            <person name="Prochnik S.E."/>
            <person name="Ginger M.L."/>
            <person name="Dacks J.B."/>
            <person name="Carpenter M.L."/>
            <person name="Field M.C."/>
            <person name="Kuo A."/>
            <person name="Paredez A."/>
            <person name="Chapman J."/>
            <person name="Pham J."/>
            <person name="Shu S."/>
            <person name="Neupane R."/>
            <person name="Cipriano M."/>
            <person name="Mancuso J."/>
            <person name="Tu H."/>
            <person name="Salamov A."/>
            <person name="Lindquist E."/>
            <person name="Shapiro H."/>
            <person name="Lucas S."/>
            <person name="Grigoriev I.V."/>
            <person name="Cande W.Z."/>
            <person name="Fulton C."/>
            <person name="Rokhsar D.S."/>
            <person name="Dawson S.C."/>
        </authorList>
    </citation>
    <scope>NUCLEOTIDE SEQUENCE [LARGE SCALE GENOMIC DNA]</scope>
    <source>
        <strain evidence="2 3">NEG-M</strain>
    </source>
</reference>
<evidence type="ECO:0000313" key="3">
    <source>
        <dbReference type="Proteomes" id="UP000006671"/>
    </source>
</evidence>
<dbReference type="InParanoid" id="D2VNQ0"/>
<dbReference type="RefSeq" id="XP_002674191.1">
    <property type="nucleotide sequence ID" value="XM_002674145.1"/>
</dbReference>
<dbReference type="EMBL" id="GG738885">
    <property type="protein sequence ID" value="EFC41447.1"/>
    <property type="molecule type" value="Genomic_DNA"/>
</dbReference>
<organism evidence="3">
    <name type="scientific">Naegleria gruberi</name>
    <name type="common">Amoeba</name>
    <dbReference type="NCBI Taxonomy" id="5762"/>
    <lineage>
        <taxon>Eukaryota</taxon>
        <taxon>Discoba</taxon>
        <taxon>Heterolobosea</taxon>
        <taxon>Tetramitia</taxon>
        <taxon>Eutetramitia</taxon>
        <taxon>Vahlkampfiidae</taxon>
        <taxon>Naegleria</taxon>
    </lineage>
</organism>
<gene>
    <name evidence="2" type="ORF">NAEGRDRAFT_70576</name>
</gene>
<protein>
    <submittedName>
        <fullName evidence="2">Predicted protein</fullName>
    </submittedName>
</protein>
<dbReference type="GeneID" id="8850754"/>
<feature type="region of interest" description="Disordered" evidence="1">
    <location>
        <begin position="28"/>
        <end position="113"/>
    </location>
</feature>
<accession>D2VNQ0</accession>
<dbReference type="VEuPathDB" id="AmoebaDB:NAEGRDRAFT_70576"/>
<sequence>MDELRVKKRKSVKELSIQMDLVKSVVNYKDRPDKRQQAAPQLYDKKQNMVKNEVSSPNTSSITSPKNRRASVGFFLPSQRQTAMIDSDSDSDDDVINIKTPQSARSNTSSSQSRYPVTVPLYERRIHSARSSRVRKFANFC</sequence>
<dbReference type="KEGG" id="ngr:NAEGRDRAFT_70576"/>
<feature type="compositionally biased region" description="Polar residues" evidence="1">
    <location>
        <begin position="49"/>
        <end position="65"/>
    </location>
</feature>